<name>A0ABZ2SK91_9ENTE</name>
<feature type="compositionally biased region" description="Low complexity" evidence="1">
    <location>
        <begin position="27"/>
        <end position="53"/>
    </location>
</feature>
<feature type="signal peptide" evidence="2">
    <location>
        <begin position="1"/>
        <end position="18"/>
    </location>
</feature>
<evidence type="ECO:0000256" key="1">
    <source>
        <dbReference type="SAM" id="MobiDB-lite"/>
    </source>
</evidence>
<keyword evidence="4" id="KW-1185">Reference proteome</keyword>
<dbReference type="PROSITE" id="PS51257">
    <property type="entry name" value="PROKAR_LIPOPROTEIN"/>
    <property type="match status" value="1"/>
</dbReference>
<evidence type="ECO:0000313" key="3">
    <source>
        <dbReference type="EMBL" id="WYJ75581.1"/>
    </source>
</evidence>
<reference evidence="3 4" key="2">
    <citation type="submission" date="2024-03" db="EMBL/GenBank/DDBJ databases">
        <title>The Genome Sequence of Enterococcus sp. DIV2402.</title>
        <authorList>
            <consortium name="The Broad Institute Genomics Platform"/>
            <consortium name="The Broad Institute Microbial Omics Core"/>
            <consortium name="The Broad Institute Genomic Center for Infectious Diseases"/>
            <person name="Earl A."/>
            <person name="Manson A."/>
            <person name="Gilmore M."/>
            <person name="Schwartman J."/>
            <person name="Shea T."/>
            <person name="Abouelleil A."/>
            <person name="Cao P."/>
            <person name="Chapman S."/>
            <person name="Cusick C."/>
            <person name="Young S."/>
            <person name="Neafsey D."/>
            <person name="Nusbaum C."/>
            <person name="Birren B."/>
        </authorList>
    </citation>
    <scope>NUCLEOTIDE SEQUENCE [LARGE SCALE GENOMIC DNA]</scope>
    <source>
        <strain evidence="3 4">DIV2402</strain>
    </source>
</reference>
<keyword evidence="2" id="KW-0732">Signal</keyword>
<dbReference type="Gene3D" id="3.90.1010.20">
    <property type="match status" value="2"/>
</dbReference>
<dbReference type="RefSeq" id="WP_207871760.1">
    <property type="nucleotide sequence ID" value="NZ_CP147251.1"/>
</dbReference>
<dbReference type="Proteomes" id="UP000664701">
    <property type="component" value="Chromosome"/>
</dbReference>
<evidence type="ECO:0008006" key="5">
    <source>
        <dbReference type="Google" id="ProtNLM"/>
    </source>
</evidence>
<sequence length="383" mass="39437">MKKTRIATFLVFASLSLAACSPDDSNTAGSTTEGQQTTASSATTSESTTSEASNITIAEGTDTGTEIPEAGTLVMRQMYTAPHGTNSFAAVNVLMNGETIVAAHIDEFQYLDPADFTGVPNADAGFGEAFPEGTVLGSKTENDAAYSALMKDKAGATQTWQASMDAITDFVKGKTVAEIETAVGELDKQGEDGNPADVVSGATFADTKGYLQAIADTANNGMVAIGAKTEATDFTQTQSLGAPHGDKSFAITTVAMDGDKVAAVFLDEFQYVDATAFGGVPNSDADFGQGVAAGQVLASKVANNDAYSALMKEKGGSTQEYAVNMKAVEDFAIGKTIAEIEAAIGELDKQGEDGNPTDVVSGATFADTKGYLQVIADTAKKAE</sequence>
<feature type="region of interest" description="Disordered" evidence="1">
    <location>
        <begin position="23"/>
        <end position="66"/>
    </location>
</feature>
<accession>A0ABZ2SK91</accession>
<proteinExistence type="predicted"/>
<protein>
    <recommendedName>
        <fullName evidence="5">Peptidoglycan-binding protein</fullName>
    </recommendedName>
</protein>
<evidence type="ECO:0000256" key="2">
    <source>
        <dbReference type="SAM" id="SignalP"/>
    </source>
</evidence>
<gene>
    <name evidence="3" type="ORF">DOK78_000157</name>
</gene>
<dbReference type="EMBL" id="CP147251">
    <property type="protein sequence ID" value="WYJ75581.1"/>
    <property type="molecule type" value="Genomic_DNA"/>
</dbReference>
<organism evidence="3 4">
    <name type="scientific">Candidatus Enterococcus lowellii</name>
    <dbReference type="NCBI Taxonomy" id="2230877"/>
    <lineage>
        <taxon>Bacteria</taxon>
        <taxon>Bacillati</taxon>
        <taxon>Bacillota</taxon>
        <taxon>Bacilli</taxon>
        <taxon>Lactobacillales</taxon>
        <taxon>Enterococcaceae</taxon>
        <taxon>Enterococcus</taxon>
    </lineage>
</organism>
<reference evidence="3 4" key="1">
    <citation type="submission" date="2021-03" db="EMBL/GenBank/DDBJ databases">
        <authorList>
            <person name="Gilmore M.S."/>
            <person name="Schwartzman J."/>
            <person name="Van Tyne D."/>
            <person name="Martin M."/>
            <person name="Earl A.M."/>
            <person name="Manson A.L."/>
            <person name="Straub T."/>
            <person name="Salamzade R."/>
            <person name="Saavedra J."/>
            <person name="Lebreton F."/>
            <person name="Prichula J."/>
            <person name="Schaufler K."/>
            <person name="Gaca A."/>
            <person name="Sgardioli B."/>
            <person name="Wagenaar J."/>
            <person name="Strong T."/>
        </authorList>
    </citation>
    <scope>NUCLEOTIDE SEQUENCE [LARGE SCALE GENOMIC DNA]</scope>
    <source>
        <strain evidence="3 4">DIV2402</strain>
    </source>
</reference>
<evidence type="ECO:0000313" key="4">
    <source>
        <dbReference type="Proteomes" id="UP000664701"/>
    </source>
</evidence>
<feature type="chain" id="PRO_5046370987" description="Peptidoglycan-binding protein" evidence="2">
    <location>
        <begin position="19"/>
        <end position="383"/>
    </location>
</feature>